<comment type="cofactor">
    <cofactor evidence="2">
        <name>Zn(2+)</name>
        <dbReference type="ChEBI" id="CHEBI:29105"/>
    </cofactor>
</comment>
<sequence>MNSPLARYAIAGLGDATARLCADQRLKLAPTKAVFISSLECSDGLSALLLALLSSGSASLHIVSSDQLDVEALAGIMLGKNRHLNIQTCHVPKERQWWKVYSDMYIQVHARGTLDPGKIVYLYTLRCFKAANFASHDSESFSGCDADCESESESDEGSDGDRSTSKTPREYTFAVFPPGVDNIQGEVEDMRDSQLPLLDSGVRTRVDHIVALEPKQNHETATLLAQENIAVFLTLPSTTLDNGLLIRSQQLHHHFSSQMPSNFPPVIESGGEMMEPEKMPFSMTLDCNRHILKSCTSILFEKETEENGNTKFIVLDRRLDIWNRQISDEWSTTVASLRSFVAQETSSIENSGRCNEDENEIELDDEDSEKDENEITLDDDKDTDKVDENEIDLEDETQGSTNGKFKDTQNQTNLISSDLPQLVVLGTGCASPSAIRGAAGYALVVPRTIGEENSQPDIFLLDCGEGVPTVLNRTCSDLDWRRNLRGIWISHAHLDHYGGLPSLVRAIFSANTEEISHDRISDDAKRRRLVTRQNIPWVMAPPKVLQYLDVLLGCKYGKQTLNVCHKQLFVPLLHLGPSPPPGPWSYFQNIKVYHNCCPSYGLLLRLQVSASWLCFSGDTRPCSSLISTCHRQIPLHEELLLIHEATFEDTDQDQAQKKKHSTVSEAISVASQIEASRVLLTHFSQRYLSISKGHTDNNQGSITDKRGKAVPVGFAMDGFRFNF</sequence>
<dbReference type="InterPro" id="IPR036866">
    <property type="entry name" value="RibonucZ/Hydroxyglut_hydro"/>
</dbReference>
<evidence type="ECO:0000256" key="1">
    <source>
        <dbReference type="ARBA" id="ARBA00000402"/>
    </source>
</evidence>
<organism evidence="13 14">
    <name type="scientific">Cylindrotheca closterium</name>
    <dbReference type="NCBI Taxonomy" id="2856"/>
    <lineage>
        <taxon>Eukaryota</taxon>
        <taxon>Sar</taxon>
        <taxon>Stramenopiles</taxon>
        <taxon>Ochrophyta</taxon>
        <taxon>Bacillariophyta</taxon>
        <taxon>Bacillariophyceae</taxon>
        <taxon>Bacillariophycidae</taxon>
        <taxon>Bacillariales</taxon>
        <taxon>Bacillariaceae</taxon>
        <taxon>Cylindrotheca</taxon>
    </lineage>
</organism>
<dbReference type="EMBL" id="CAKOGP040000557">
    <property type="protein sequence ID" value="CAJ1936335.1"/>
    <property type="molecule type" value="Genomic_DNA"/>
</dbReference>
<keyword evidence="14" id="KW-1185">Reference proteome</keyword>
<name>A0AAD2FGC6_9STRA</name>
<gene>
    <name evidence="13" type="ORF">CYCCA115_LOCUS5140</name>
</gene>
<dbReference type="PANTHER" id="PTHR12553:SF49">
    <property type="entry name" value="ZINC PHOSPHODIESTERASE ELAC PROTEIN 2"/>
    <property type="match status" value="1"/>
</dbReference>
<keyword evidence="6" id="KW-0540">Nuclease</keyword>
<feature type="compositionally biased region" description="Acidic residues" evidence="11">
    <location>
        <begin position="357"/>
        <end position="381"/>
    </location>
</feature>
<evidence type="ECO:0000256" key="6">
    <source>
        <dbReference type="ARBA" id="ARBA00022722"/>
    </source>
</evidence>
<comment type="caution">
    <text evidence="13">The sequence shown here is derived from an EMBL/GenBank/DDBJ whole genome shotgun (WGS) entry which is preliminary data.</text>
</comment>
<keyword evidence="5" id="KW-0819">tRNA processing</keyword>
<protein>
    <recommendedName>
        <fullName evidence="4">ribonuclease Z</fullName>
        <ecNumber evidence="4">3.1.26.11</ecNumber>
    </recommendedName>
</protein>
<dbReference type="Proteomes" id="UP001295423">
    <property type="component" value="Unassembled WGS sequence"/>
</dbReference>
<evidence type="ECO:0000256" key="8">
    <source>
        <dbReference type="ARBA" id="ARBA00022759"/>
    </source>
</evidence>
<dbReference type="Pfam" id="PF12706">
    <property type="entry name" value="Lactamase_B_2"/>
    <property type="match status" value="1"/>
</dbReference>
<evidence type="ECO:0000256" key="10">
    <source>
        <dbReference type="ARBA" id="ARBA00022833"/>
    </source>
</evidence>
<evidence type="ECO:0000256" key="2">
    <source>
        <dbReference type="ARBA" id="ARBA00001947"/>
    </source>
</evidence>
<feature type="compositionally biased region" description="Acidic residues" evidence="11">
    <location>
        <begin position="146"/>
        <end position="158"/>
    </location>
</feature>
<evidence type="ECO:0000256" key="7">
    <source>
        <dbReference type="ARBA" id="ARBA00022723"/>
    </source>
</evidence>
<keyword evidence="7" id="KW-0479">Metal-binding</keyword>
<feature type="compositionally biased region" description="Polar residues" evidence="11">
    <location>
        <begin position="398"/>
        <end position="411"/>
    </location>
</feature>
<evidence type="ECO:0000313" key="13">
    <source>
        <dbReference type="EMBL" id="CAJ1936335.1"/>
    </source>
</evidence>
<evidence type="ECO:0000256" key="11">
    <source>
        <dbReference type="SAM" id="MobiDB-lite"/>
    </source>
</evidence>
<feature type="domain" description="Metallo-beta-lactamase" evidence="12">
    <location>
        <begin position="459"/>
        <end position="683"/>
    </location>
</feature>
<feature type="compositionally biased region" description="Basic and acidic residues" evidence="11">
    <location>
        <begin position="159"/>
        <end position="169"/>
    </location>
</feature>
<comment type="catalytic activity">
    <reaction evidence="1">
        <text>Endonucleolytic cleavage of RNA, removing extra 3' nucleotides from tRNA precursor, generating 3' termini of tRNAs. A 3'-hydroxy group is left at the tRNA terminus and a 5'-phosphoryl group is left at the trailer molecule.</text>
        <dbReference type="EC" id="3.1.26.11"/>
    </reaction>
</comment>
<dbReference type="GO" id="GO:0042781">
    <property type="term" value="F:3'-tRNA processing endoribonuclease activity"/>
    <property type="evidence" value="ECO:0007669"/>
    <property type="project" value="UniProtKB-EC"/>
</dbReference>
<dbReference type="GO" id="GO:0046872">
    <property type="term" value="F:metal ion binding"/>
    <property type="evidence" value="ECO:0007669"/>
    <property type="project" value="UniProtKB-KW"/>
</dbReference>
<keyword evidence="10" id="KW-0862">Zinc</keyword>
<evidence type="ECO:0000259" key="12">
    <source>
        <dbReference type="Pfam" id="PF12706"/>
    </source>
</evidence>
<proteinExistence type="inferred from homology"/>
<feature type="region of interest" description="Disordered" evidence="11">
    <location>
        <begin position="345"/>
        <end position="411"/>
    </location>
</feature>
<evidence type="ECO:0000256" key="4">
    <source>
        <dbReference type="ARBA" id="ARBA00012477"/>
    </source>
</evidence>
<evidence type="ECO:0000256" key="3">
    <source>
        <dbReference type="ARBA" id="ARBA00007823"/>
    </source>
</evidence>
<keyword evidence="9" id="KW-0378">Hydrolase</keyword>
<dbReference type="AlphaFoldDB" id="A0AAD2FGC6"/>
<evidence type="ECO:0000256" key="9">
    <source>
        <dbReference type="ARBA" id="ARBA00022801"/>
    </source>
</evidence>
<evidence type="ECO:0000313" key="14">
    <source>
        <dbReference type="Proteomes" id="UP001295423"/>
    </source>
</evidence>
<dbReference type="GO" id="GO:0005739">
    <property type="term" value="C:mitochondrion"/>
    <property type="evidence" value="ECO:0007669"/>
    <property type="project" value="TreeGrafter"/>
</dbReference>
<evidence type="ECO:0000256" key="5">
    <source>
        <dbReference type="ARBA" id="ARBA00022694"/>
    </source>
</evidence>
<feature type="region of interest" description="Disordered" evidence="11">
    <location>
        <begin position="137"/>
        <end position="169"/>
    </location>
</feature>
<dbReference type="Gene3D" id="3.60.15.10">
    <property type="entry name" value="Ribonuclease Z/Hydroxyacylglutathione hydrolase-like"/>
    <property type="match status" value="2"/>
</dbReference>
<accession>A0AAD2FGC6</accession>
<keyword evidence="8" id="KW-0255">Endonuclease</keyword>
<dbReference type="InterPro" id="IPR047151">
    <property type="entry name" value="RNZ2-like"/>
</dbReference>
<dbReference type="InterPro" id="IPR001279">
    <property type="entry name" value="Metallo-B-lactamas"/>
</dbReference>
<dbReference type="PANTHER" id="PTHR12553">
    <property type="entry name" value="ZINC PHOSPHODIESTERASE ELAC PROTEIN 2"/>
    <property type="match status" value="1"/>
</dbReference>
<comment type="similarity">
    <text evidence="3">Belongs to the RNase Z family.</text>
</comment>
<dbReference type="SUPFAM" id="SSF56281">
    <property type="entry name" value="Metallo-hydrolase/oxidoreductase"/>
    <property type="match status" value="1"/>
</dbReference>
<dbReference type="GO" id="GO:1990180">
    <property type="term" value="P:mitochondrial tRNA 3'-end processing"/>
    <property type="evidence" value="ECO:0007669"/>
    <property type="project" value="TreeGrafter"/>
</dbReference>
<dbReference type="EC" id="3.1.26.11" evidence="4"/>
<reference evidence="13" key="1">
    <citation type="submission" date="2023-08" db="EMBL/GenBank/DDBJ databases">
        <authorList>
            <person name="Audoor S."/>
            <person name="Bilcke G."/>
        </authorList>
    </citation>
    <scope>NUCLEOTIDE SEQUENCE</scope>
</reference>